<evidence type="ECO:0000313" key="3">
    <source>
        <dbReference type="Proteomes" id="UP001596023"/>
    </source>
</evidence>
<keyword evidence="1" id="KW-1133">Transmembrane helix</keyword>
<evidence type="ECO:0008006" key="4">
    <source>
        <dbReference type="Google" id="ProtNLM"/>
    </source>
</evidence>
<dbReference type="Proteomes" id="UP001596023">
    <property type="component" value="Unassembled WGS sequence"/>
</dbReference>
<reference evidence="3" key="1">
    <citation type="journal article" date="2019" name="Int. J. Syst. Evol. Microbiol.">
        <title>The Global Catalogue of Microorganisms (GCM) 10K type strain sequencing project: providing services to taxonomists for standard genome sequencing and annotation.</title>
        <authorList>
            <consortium name="The Broad Institute Genomics Platform"/>
            <consortium name="The Broad Institute Genome Sequencing Center for Infectious Disease"/>
            <person name="Wu L."/>
            <person name="Ma J."/>
        </authorList>
    </citation>
    <scope>NUCLEOTIDE SEQUENCE [LARGE SCALE GENOMIC DNA]</scope>
    <source>
        <strain evidence="3">CCUG 66188</strain>
    </source>
</reference>
<sequence length="183" mass="20781">MKLKESDKIELRSDEVKEILTRPPHALIRYGISVICGVILVLFIGCFFFKYPDIVTGEIVITTQNPPVWLVAKSSGRIKDLLCREKQHVNQYDLLAVIDNAAQTNDVNKLGNLLNQVVISDSVFYIPTELYTCSYELGDLQSTFSLFTRAAVNYDNFHSVNLTSQEKLALQKQISEKKNYFIA</sequence>
<organism evidence="2 3">
    <name type="scientific">Dysgonomonas termitidis</name>
    <dbReference type="NCBI Taxonomy" id="1516126"/>
    <lineage>
        <taxon>Bacteria</taxon>
        <taxon>Pseudomonadati</taxon>
        <taxon>Bacteroidota</taxon>
        <taxon>Bacteroidia</taxon>
        <taxon>Bacteroidales</taxon>
        <taxon>Dysgonomonadaceae</taxon>
        <taxon>Dysgonomonas</taxon>
    </lineage>
</organism>
<evidence type="ECO:0000313" key="2">
    <source>
        <dbReference type="EMBL" id="MFC4675458.1"/>
    </source>
</evidence>
<keyword evidence="1" id="KW-0812">Transmembrane</keyword>
<feature type="transmembrane region" description="Helical" evidence="1">
    <location>
        <begin position="27"/>
        <end position="49"/>
    </location>
</feature>
<keyword evidence="3" id="KW-1185">Reference proteome</keyword>
<dbReference type="RefSeq" id="WP_379998713.1">
    <property type="nucleotide sequence ID" value="NZ_JBHSGN010000103.1"/>
</dbReference>
<protein>
    <recommendedName>
        <fullName evidence="4">HlyD family secretion protein</fullName>
    </recommendedName>
</protein>
<comment type="caution">
    <text evidence="2">The sequence shown here is derived from an EMBL/GenBank/DDBJ whole genome shotgun (WGS) entry which is preliminary data.</text>
</comment>
<keyword evidence="1" id="KW-0472">Membrane</keyword>
<name>A0ABV9L0B7_9BACT</name>
<gene>
    <name evidence="2" type="ORF">ACFO6W_17335</name>
</gene>
<evidence type="ECO:0000256" key="1">
    <source>
        <dbReference type="SAM" id="Phobius"/>
    </source>
</evidence>
<dbReference type="EMBL" id="JBHSGN010000103">
    <property type="protein sequence ID" value="MFC4675458.1"/>
    <property type="molecule type" value="Genomic_DNA"/>
</dbReference>
<accession>A0ABV9L0B7</accession>
<proteinExistence type="predicted"/>